<accession>A0ABS0Y076</accession>
<sequence length="75" mass="7625">MRITVFVSAALLLGVALGGCVASTAPVGVLPRDPVPPPPSVSAEAARRGAVRPRTDTTTQRRALSVPGRAASPRP</sequence>
<feature type="signal peptide" evidence="2">
    <location>
        <begin position="1"/>
        <end position="22"/>
    </location>
</feature>
<feature type="region of interest" description="Disordered" evidence="1">
    <location>
        <begin position="27"/>
        <end position="75"/>
    </location>
</feature>
<proteinExistence type="predicted"/>
<reference evidence="4" key="1">
    <citation type="submission" date="2020-12" db="EMBL/GenBank/DDBJ databases">
        <title>Hymenobacter sp.</title>
        <authorList>
            <person name="Kim M.K."/>
        </authorList>
    </citation>
    <scope>NUCLEOTIDE SEQUENCE [LARGE SCALE GENOMIC DNA]</scope>
    <source>
        <strain evidence="4">BT325</strain>
    </source>
</reference>
<evidence type="ECO:0000256" key="2">
    <source>
        <dbReference type="SAM" id="SignalP"/>
    </source>
</evidence>
<keyword evidence="2" id="KW-0732">Signal</keyword>
<comment type="caution">
    <text evidence="3">The sequence shown here is derived from an EMBL/GenBank/DDBJ whole genome shotgun (WGS) entry which is preliminary data.</text>
</comment>
<evidence type="ECO:0000313" key="3">
    <source>
        <dbReference type="EMBL" id="MBJ6125345.1"/>
    </source>
</evidence>
<evidence type="ECO:0000313" key="4">
    <source>
        <dbReference type="Proteomes" id="UP000620670"/>
    </source>
</evidence>
<evidence type="ECO:0000256" key="1">
    <source>
        <dbReference type="SAM" id="MobiDB-lite"/>
    </source>
</evidence>
<dbReference type="EMBL" id="JAELXT010000006">
    <property type="protein sequence ID" value="MBJ6125345.1"/>
    <property type="molecule type" value="Genomic_DNA"/>
</dbReference>
<dbReference type="Proteomes" id="UP000620670">
    <property type="component" value="Unassembled WGS sequence"/>
</dbReference>
<dbReference type="RefSeq" id="WP_199048134.1">
    <property type="nucleotide sequence ID" value="NZ_JAELXT010000006.1"/>
</dbReference>
<protein>
    <submittedName>
        <fullName evidence="3">Uncharacterized protein</fullName>
    </submittedName>
</protein>
<keyword evidence="4" id="KW-1185">Reference proteome</keyword>
<organism evidence="3 4">
    <name type="scientific">Microvirga splendida</name>
    <dbReference type="NCBI Taxonomy" id="2795727"/>
    <lineage>
        <taxon>Bacteria</taxon>
        <taxon>Pseudomonadati</taxon>
        <taxon>Pseudomonadota</taxon>
        <taxon>Alphaproteobacteria</taxon>
        <taxon>Hyphomicrobiales</taxon>
        <taxon>Methylobacteriaceae</taxon>
        <taxon>Microvirga</taxon>
    </lineage>
</organism>
<gene>
    <name evidence="3" type="ORF">JAO75_07965</name>
</gene>
<name>A0ABS0Y076_9HYPH</name>
<dbReference type="PROSITE" id="PS51257">
    <property type="entry name" value="PROKAR_LIPOPROTEIN"/>
    <property type="match status" value="1"/>
</dbReference>
<feature type="chain" id="PRO_5047056027" evidence="2">
    <location>
        <begin position="23"/>
        <end position="75"/>
    </location>
</feature>